<keyword evidence="4" id="KW-0378">Hydrolase</keyword>
<dbReference type="AlphaFoldDB" id="A0A067U1Y3"/>
<dbReference type="Proteomes" id="UP000027222">
    <property type="component" value="Unassembled WGS sequence"/>
</dbReference>
<evidence type="ECO:0008006" key="7">
    <source>
        <dbReference type="Google" id="ProtNLM"/>
    </source>
</evidence>
<dbReference type="GO" id="GO:0016298">
    <property type="term" value="F:lipase activity"/>
    <property type="evidence" value="ECO:0007669"/>
    <property type="project" value="InterPro"/>
</dbReference>
<comment type="similarity">
    <text evidence="2">Belongs to the AB hydrolase superfamily. LDAH family.</text>
</comment>
<gene>
    <name evidence="5" type="ORF">GALMADRAFT_52315</name>
</gene>
<evidence type="ECO:0000256" key="2">
    <source>
        <dbReference type="ARBA" id="ARBA00008300"/>
    </source>
</evidence>
<organism evidence="5 6">
    <name type="scientific">Galerina marginata (strain CBS 339.88)</name>
    <dbReference type="NCBI Taxonomy" id="685588"/>
    <lineage>
        <taxon>Eukaryota</taxon>
        <taxon>Fungi</taxon>
        <taxon>Dikarya</taxon>
        <taxon>Basidiomycota</taxon>
        <taxon>Agaricomycotina</taxon>
        <taxon>Agaricomycetes</taxon>
        <taxon>Agaricomycetidae</taxon>
        <taxon>Agaricales</taxon>
        <taxon>Agaricineae</taxon>
        <taxon>Strophariaceae</taxon>
        <taxon>Galerina</taxon>
    </lineage>
</organism>
<comment type="subcellular location">
    <subcellularLocation>
        <location evidence="1">Lipid droplet</location>
    </subcellularLocation>
</comment>
<evidence type="ECO:0000256" key="1">
    <source>
        <dbReference type="ARBA" id="ARBA00004502"/>
    </source>
</evidence>
<evidence type="ECO:0000256" key="4">
    <source>
        <dbReference type="ARBA" id="ARBA00022801"/>
    </source>
</evidence>
<dbReference type="PANTHER" id="PTHR13390:SF0">
    <property type="entry name" value="LIPID DROPLET-ASSOCIATED HYDROLASE"/>
    <property type="match status" value="1"/>
</dbReference>
<name>A0A067U1Y3_GALM3</name>
<accession>A0A067U1Y3</accession>
<dbReference type="SUPFAM" id="SSF53474">
    <property type="entry name" value="alpha/beta-Hydrolases"/>
    <property type="match status" value="1"/>
</dbReference>
<proteinExistence type="inferred from homology"/>
<dbReference type="PANTHER" id="PTHR13390">
    <property type="entry name" value="LIPASE"/>
    <property type="match status" value="1"/>
</dbReference>
<dbReference type="GO" id="GO:0005811">
    <property type="term" value="C:lipid droplet"/>
    <property type="evidence" value="ECO:0007669"/>
    <property type="project" value="UniProtKB-SubCell"/>
</dbReference>
<dbReference type="HOGENOM" id="CLU_018394_1_1_1"/>
<dbReference type="STRING" id="685588.A0A067U1Y3"/>
<keyword evidence="6" id="KW-1185">Reference proteome</keyword>
<evidence type="ECO:0000313" key="6">
    <source>
        <dbReference type="Proteomes" id="UP000027222"/>
    </source>
</evidence>
<evidence type="ECO:0000256" key="3">
    <source>
        <dbReference type="ARBA" id="ARBA00022677"/>
    </source>
</evidence>
<dbReference type="Pfam" id="PF10230">
    <property type="entry name" value="LIDHydrolase"/>
    <property type="match status" value="1"/>
</dbReference>
<dbReference type="InterPro" id="IPR019363">
    <property type="entry name" value="LDAH"/>
</dbReference>
<reference evidence="6" key="1">
    <citation type="journal article" date="2014" name="Proc. Natl. Acad. Sci. U.S.A.">
        <title>Extensive sampling of basidiomycete genomes demonstrates inadequacy of the white-rot/brown-rot paradigm for wood decay fungi.</title>
        <authorList>
            <person name="Riley R."/>
            <person name="Salamov A.A."/>
            <person name="Brown D.W."/>
            <person name="Nagy L.G."/>
            <person name="Floudas D."/>
            <person name="Held B.W."/>
            <person name="Levasseur A."/>
            <person name="Lombard V."/>
            <person name="Morin E."/>
            <person name="Otillar R."/>
            <person name="Lindquist E.A."/>
            <person name="Sun H."/>
            <person name="LaButti K.M."/>
            <person name="Schmutz J."/>
            <person name="Jabbour D."/>
            <person name="Luo H."/>
            <person name="Baker S.E."/>
            <person name="Pisabarro A.G."/>
            <person name="Walton J.D."/>
            <person name="Blanchette R.A."/>
            <person name="Henrissat B."/>
            <person name="Martin F."/>
            <person name="Cullen D."/>
            <person name="Hibbett D.S."/>
            <person name="Grigoriev I.V."/>
        </authorList>
    </citation>
    <scope>NUCLEOTIDE SEQUENCE [LARGE SCALE GENOMIC DNA]</scope>
    <source>
        <strain evidence="6">CBS 339.88</strain>
    </source>
</reference>
<sequence length="305" mass="33603">MLPSFLHPFSSQDTPSAPFQSAQFIHSGALGSSHALWWPPRSSDSEPDALLLFIPGNPGLADFYIPFLSSLHEKHVSSNLAIVAHAHLDHSPAIINRVGTRYLPEHSLTIQVQSSVELLDAASRSYSGKTRIIVVGHSVGAWIALQMLKARPNGISAVFLLFPTISNIASTPNGKLLSPIFLPLSRSVLSSLSFLTGYLPGYFFTLLYSNWPAQQLRVLQEFLLSSTSITAALSMAHCEMKTIRELDSVLLGQHKQRLYFYYAPRDDWVGEERNALLRILDPDGQSLNIVRGPSDVPHAFCISES</sequence>
<evidence type="ECO:0000313" key="5">
    <source>
        <dbReference type="EMBL" id="KDR85373.1"/>
    </source>
</evidence>
<dbReference type="GO" id="GO:0019915">
    <property type="term" value="P:lipid storage"/>
    <property type="evidence" value="ECO:0007669"/>
    <property type="project" value="InterPro"/>
</dbReference>
<protein>
    <recommendedName>
        <fullName evidence="7">AB hydrolase-1 domain-containing protein</fullName>
    </recommendedName>
</protein>
<dbReference type="InterPro" id="IPR029058">
    <property type="entry name" value="AB_hydrolase_fold"/>
</dbReference>
<dbReference type="Gene3D" id="3.40.50.1820">
    <property type="entry name" value="alpha/beta hydrolase"/>
    <property type="match status" value="1"/>
</dbReference>
<keyword evidence="3" id="KW-0551">Lipid droplet</keyword>
<dbReference type="EMBL" id="KL142367">
    <property type="protein sequence ID" value="KDR85373.1"/>
    <property type="molecule type" value="Genomic_DNA"/>
</dbReference>
<dbReference type="OrthoDB" id="448051at2759"/>